<evidence type="ECO:0000256" key="2">
    <source>
        <dbReference type="ARBA" id="ARBA00006577"/>
    </source>
</evidence>
<dbReference type="InterPro" id="IPR046357">
    <property type="entry name" value="PPIase_dom_sf"/>
</dbReference>
<dbReference type="Pfam" id="PF00171">
    <property type="entry name" value="Aldedh"/>
    <property type="match status" value="1"/>
</dbReference>
<dbReference type="InterPro" id="IPR016163">
    <property type="entry name" value="Ald_DH_C"/>
</dbReference>
<organism evidence="10">
    <name type="scientific">Aureoumbra lagunensis</name>
    <dbReference type="NCBI Taxonomy" id="44058"/>
    <lineage>
        <taxon>Eukaryota</taxon>
        <taxon>Sar</taxon>
        <taxon>Stramenopiles</taxon>
        <taxon>Ochrophyta</taxon>
        <taxon>Pelagophyceae</taxon>
        <taxon>Pelagomonadales</taxon>
        <taxon>Aureoumbra</taxon>
    </lineage>
</organism>
<dbReference type="EMBL" id="HBIJ01011430">
    <property type="protein sequence ID" value="CAE0367073.1"/>
    <property type="molecule type" value="Transcribed_RNA"/>
</dbReference>
<dbReference type="PROSITE" id="PS00070">
    <property type="entry name" value="ALDEHYDE_DEHYDR_CYS"/>
    <property type="match status" value="1"/>
</dbReference>
<protein>
    <recommendedName>
        <fullName evidence="7">peptidylprolyl isomerase</fullName>
        <ecNumber evidence="7">5.2.1.8</ecNumber>
    </recommendedName>
</protein>
<evidence type="ECO:0000256" key="8">
    <source>
        <dbReference type="SAM" id="SignalP"/>
    </source>
</evidence>
<dbReference type="SUPFAM" id="SSF53720">
    <property type="entry name" value="ALDH-like"/>
    <property type="match status" value="1"/>
</dbReference>
<name>A0A7S3JYG4_9STRA</name>
<dbReference type="Pfam" id="PF00254">
    <property type="entry name" value="FKBP_C"/>
    <property type="match status" value="1"/>
</dbReference>
<dbReference type="InterPro" id="IPR000774">
    <property type="entry name" value="PPIase_FKBP_N"/>
</dbReference>
<evidence type="ECO:0000256" key="4">
    <source>
        <dbReference type="ARBA" id="ARBA00023002"/>
    </source>
</evidence>
<accession>A0A7S3JYG4</accession>
<proteinExistence type="inferred from homology"/>
<keyword evidence="5 7" id="KW-0697">Rotamase</keyword>
<dbReference type="Gene3D" id="3.40.309.10">
    <property type="entry name" value="Aldehyde Dehydrogenase, Chain A, domain 2"/>
    <property type="match status" value="1"/>
</dbReference>
<keyword evidence="6 7" id="KW-0413">Isomerase</keyword>
<dbReference type="GO" id="GO:0003755">
    <property type="term" value="F:peptidyl-prolyl cis-trans isomerase activity"/>
    <property type="evidence" value="ECO:0007669"/>
    <property type="project" value="UniProtKB-KW"/>
</dbReference>
<dbReference type="InterPro" id="IPR050740">
    <property type="entry name" value="Aldehyde_DH_Superfamily"/>
</dbReference>
<evidence type="ECO:0000256" key="7">
    <source>
        <dbReference type="PROSITE-ProRule" id="PRU00277"/>
    </source>
</evidence>
<dbReference type="AlphaFoldDB" id="A0A7S3JYG4"/>
<dbReference type="GO" id="GO:0016620">
    <property type="term" value="F:oxidoreductase activity, acting on the aldehyde or oxo group of donors, NAD or NADP as acceptor"/>
    <property type="evidence" value="ECO:0007669"/>
    <property type="project" value="InterPro"/>
</dbReference>
<dbReference type="EC" id="5.2.1.8" evidence="7"/>
<dbReference type="PANTHER" id="PTHR43353">
    <property type="entry name" value="SUCCINATE-SEMIALDEHYDE DEHYDROGENASE, MITOCHONDRIAL"/>
    <property type="match status" value="1"/>
</dbReference>
<evidence type="ECO:0000259" key="9">
    <source>
        <dbReference type="PROSITE" id="PS50059"/>
    </source>
</evidence>
<keyword evidence="3 8" id="KW-0732">Signal</keyword>
<comment type="similarity">
    <text evidence="2">Belongs to the FKBP-type PPIase family.</text>
</comment>
<evidence type="ECO:0000256" key="5">
    <source>
        <dbReference type="ARBA" id="ARBA00023110"/>
    </source>
</evidence>
<sequence>MQVVVQLLLILPFSCLGSNSQGVEFLEANKKKEGVITLDSGLQYKVLRTGNGDAHPLVSSKCSCHYAGSLIDGTEFDSSYKRSAPSTFAPNQVIKGWTEALQLMVEGDKWELYIPSELAYGAHGRPPKIPGNSVLIFTIELLKIQGKSIPAARSCASSDRVPPIVDGASFIFIGGKKIPWNGPKTQVTSPVFDNKTGTRTIIGELSKMDADTAVEAAQAAKKAWDQGQGEWPLASLAKRISAIESYLSVLSERRTEIIETLMWEIAKNTNDATKEFDRTVAFAQAVIQSLRTENEIDIYAQEFTQIGNVRAIVKRGPIGITLMVAPFNYPLNEMYAMMIPALLTGNIVILKLPATGALPHILAIDALMSTLPKGVVNYVTGKGRETLPAIMSTGIIDALGFIGSSKGADALIKAHPHPHRLKVFSQLEGKNMGIVFPDADLDLTVKQLMLGALSYNGQRCTAIKLILVHDDIADALVSALANAIEALPRGLPWDEGVQITPLPDADKPAYLTELVQDAITKGAKIMNSRGAQTQQSLFHPALVAYLTPDMRLFHEEQFGPLVAVAKFSSIDHVIQIAKNSWSGQQVAIFTESDAPGASTLIDAFSTIVGRANINLQCSRGPDVLPFSGRRSSAMGTMSVTSAVRAFSVEVVVATHPKDTSLSSELLSSSKLLTSLSSVASLKN</sequence>
<evidence type="ECO:0000313" key="10">
    <source>
        <dbReference type="EMBL" id="CAE0367073.1"/>
    </source>
</evidence>
<evidence type="ECO:0000256" key="1">
    <source>
        <dbReference type="ARBA" id="ARBA00000971"/>
    </source>
</evidence>
<dbReference type="GO" id="GO:0006457">
    <property type="term" value="P:protein folding"/>
    <property type="evidence" value="ECO:0007669"/>
    <property type="project" value="InterPro"/>
</dbReference>
<dbReference type="InterPro" id="IPR015590">
    <property type="entry name" value="Aldehyde_DH_dom"/>
</dbReference>
<gene>
    <name evidence="10" type="ORF">ALAG00032_LOCUS7821</name>
</gene>
<dbReference type="SUPFAM" id="SSF54534">
    <property type="entry name" value="FKBP-like"/>
    <property type="match status" value="1"/>
</dbReference>
<dbReference type="FunFam" id="3.10.50.40:FF:000045">
    <property type="entry name" value="Peptidyl-prolyl cis-trans isomerase"/>
    <property type="match status" value="1"/>
</dbReference>
<dbReference type="PANTHER" id="PTHR43353:SF5">
    <property type="entry name" value="SUCCINATE-SEMIALDEHYDE DEHYDROGENASE, MITOCHONDRIAL"/>
    <property type="match status" value="1"/>
</dbReference>
<comment type="catalytic activity">
    <reaction evidence="1 7">
        <text>[protein]-peptidylproline (omega=180) = [protein]-peptidylproline (omega=0)</text>
        <dbReference type="Rhea" id="RHEA:16237"/>
        <dbReference type="Rhea" id="RHEA-COMP:10747"/>
        <dbReference type="Rhea" id="RHEA-COMP:10748"/>
        <dbReference type="ChEBI" id="CHEBI:83833"/>
        <dbReference type="ChEBI" id="CHEBI:83834"/>
        <dbReference type="EC" id="5.2.1.8"/>
    </reaction>
</comment>
<dbReference type="Gene3D" id="3.40.605.10">
    <property type="entry name" value="Aldehyde Dehydrogenase, Chain A, domain 1"/>
    <property type="match status" value="1"/>
</dbReference>
<feature type="signal peptide" evidence="8">
    <location>
        <begin position="1"/>
        <end position="17"/>
    </location>
</feature>
<dbReference type="PROSITE" id="PS50059">
    <property type="entry name" value="FKBP_PPIASE"/>
    <property type="match status" value="1"/>
</dbReference>
<evidence type="ECO:0000256" key="6">
    <source>
        <dbReference type="ARBA" id="ARBA00023235"/>
    </source>
</evidence>
<dbReference type="InterPro" id="IPR016161">
    <property type="entry name" value="Ald_DH/histidinol_DH"/>
</dbReference>
<dbReference type="InterPro" id="IPR016160">
    <property type="entry name" value="Ald_DH_CS_CYS"/>
</dbReference>
<dbReference type="InterPro" id="IPR001179">
    <property type="entry name" value="PPIase_FKBP_dom"/>
</dbReference>
<feature type="chain" id="PRO_5031446570" description="peptidylprolyl isomerase" evidence="8">
    <location>
        <begin position="18"/>
        <end position="683"/>
    </location>
</feature>
<keyword evidence="4" id="KW-0560">Oxidoreductase</keyword>
<feature type="domain" description="PPIase FKBP-type" evidence="9">
    <location>
        <begin position="59"/>
        <end position="145"/>
    </location>
</feature>
<evidence type="ECO:0000256" key="3">
    <source>
        <dbReference type="ARBA" id="ARBA00022729"/>
    </source>
</evidence>
<dbReference type="Gene3D" id="3.10.50.40">
    <property type="match status" value="1"/>
</dbReference>
<dbReference type="Pfam" id="PF01346">
    <property type="entry name" value="FKBP_N"/>
    <property type="match status" value="1"/>
</dbReference>
<reference evidence="10" key="1">
    <citation type="submission" date="2021-01" db="EMBL/GenBank/DDBJ databases">
        <authorList>
            <person name="Corre E."/>
            <person name="Pelletier E."/>
            <person name="Niang G."/>
            <person name="Scheremetjew M."/>
            <person name="Finn R."/>
            <person name="Kale V."/>
            <person name="Holt S."/>
            <person name="Cochrane G."/>
            <person name="Meng A."/>
            <person name="Brown T."/>
            <person name="Cohen L."/>
        </authorList>
    </citation>
    <scope>NUCLEOTIDE SEQUENCE</scope>
    <source>
        <strain evidence="10">CCMP1510</strain>
    </source>
</reference>
<dbReference type="InterPro" id="IPR016162">
    <property type="entry name" value="Ald_DH_N"/>
</dbReference>